<evidence type="ECO:0000313" key="2">
    <source>
        <dbReference type="EMBL" id="EJK62047.1"/>
    </source>
</evidence>
<sequence>MHQHLRGSRNKLEMFDRLLGRVTQACIRAERLLESEVQLLHRIHVAAHLRGDTLPLVCKLVFQSQFKYALVECSWVALGHRPCAYVLWRPGYDTRPRAFCYPVWYAASGPRIRGGGDRRANVNQIKRPGWERSVTQADNPTMVAAFKRAALLAAATALALGKADAFQPWRPDSRGRQSHLSAGKGFGGAKTNEQKPKVPPVVVAADNTDELSPLPAPSSADAGAGGAGVGVEAPSRTPVEGGRKTRHGAHETAGAEGDRPHATGGRRGRRDTGEGSAADGEEDAPLRGIAAVRKFGVVRGVLVCMLSEWPNPRGRK</sequence>
<proteinExistence type="predicted"/>
<name>K0SUT4_THAOC</name>
<dbReference type="AlphaFoldDB" id="K0SUT4"/>
<organism evidence="2 3">
    <name type="scientific">Thalassiosira oceanica</name>
    <name type="common">Marine diatom</name>
    <dbReference type="NCBI Taxonomy" id="159749"/>
    <lineage>
        <taxon>Eukaryota</taxon>
        <taxon>Sar</taxon>
        <taxon>Stramenopiles</taxon>
        <taxon>Ochrophyta</taxon>
        <taxon>Bacillariophyta</taxon>
        <taxon>Coscinodiscophyceae</taxon>
        <taxon>Thalassiosirophycidae</taxon>
        <taxon>Thalassiosirales</taxon>
        <taxon>Thalassiosiraceae</taxon>
        <taxon>Thalassiosira</taxon>
    </lineage>
</organism>
<feature type="region of interest" description="Disordered" evidence="1">
    <location>
        <begin position="167"/>
        <end position="282"/>
    </location>
</feature>
<dbReference type="EMBL" id="AGNL01019158">
    <property type="protein sequence ID" value="EJK62047.1"/>
    <property type="molecule type" value="Genomic_DNA"/>
</dbReference>
<evidence type="ECO:0000313" key="3">
    <source>
        <dbReference type="Proteomes" id="UP000266841"/>
    </source>
</evidence>
<feature type="compositionally biased region" description="Low complexity" evidence="1">
    <location>
        <begin position="210"/>
        <end position="222"/>
    </location>
</feature>
<evidence type="ECO:0000256" key="1">
    <source>
        <dbReference type="SAM" id="MobiDB-lite"/>
    </source>
</evidence>
<accession>K0SUT4</accession>
<protein>
    <submittedName>
        <fullName evidence="2">Uncharacterized protein</fullName>
    </submittedName>
</protein>
<gene>
    <name evidence="2" type="ORF">THAOC_17357</name>
</gene>
<comment type="caution">
    <text evidence="2">The sequence shown here is derived from an EMBL/GenBank/DDBJ whole genome shotgun (WGS) entry which is preliminary data.</text>
</comment>
<dbReference type="Proteomes" id="UP000266841">
    <property type="component" value="Unassembled WGS sequence"/>
</dbReference>
<keyword evidence="3" id="KW-1185">Reference proteome</keyword>
<reference evidence="2 3" key="1">
    <citation type="journal article" date="2012" name="Genome Biol.">
        <title>Genome and low-iron response of an oceanic diatom adapted to chronic iron limitation.</title>
        <authorList>
            <person name="Lommer M."/>
            <person name="Specht M."/>
            <person name="Roy A.S."/>
            <person name="Kraemer L."/>
            <person name="Andreson R."/>
            <person name="Gutowska M.A."/>
            <person name="Wolf J."/>
            <person name="Bergner S.V."/>
            <person name="Schilhabel M.B."/>
            <person name="Klostermeier U.C."/>
            <person name="Beiko R.G."/>
            <person name="Rosenstiel P."/>
            <person name="Hippler M."/>
            <person name="Laroche J."/>
        </authorList>
    </citation>
    <scope>NUCLEOTIDE SEQUENCE [LARGE SCALE GENOMIC DNA]</scope>
    <source>
        <strain evidence="2 3">CCMP1005</strain>
    </source>
</reference>